<protein>
    <submittedName>
        <fullName evidence="6">ABC transporter substrate-binding protein</fullName>
    </submittedName>
</protein>
<evidence type="ECO:0000256" key="3">
    <source>
        <dbReference type="ARBA" id="ARBA00022729"/>
    </source>
</evidence>
<keyword evidence="7" id="KW-1185">Reference proteome</keyword>
<dbReference type="SUPFAM" id="SSF53850">
    <property type="entry name" value="Periplasmic binding protein-like II"/>
    <property type="match status" value="1"/>
</dbReference>
<evidence type="ECO:0000313" key="6">
    <source>
        <dbReference type="EMBL" id="GAA3752195.1"/>
    </source>
</evidence>
<reference evidence="7" key="1">
    <citation type="journal article" date="2019" name="Int. J. Syst. Evol. Microbiol.">
        <title>The Global Catalogue of Microorganisms (GCM) 10K type strain sequencing project: providing services to taxonomists for standard genome sequencing and annotation.</title>
        <authorList>
            <consortium name="The Broad Institute Genomics Platform"/>
            <consortium name="The Broad Institute Genome Sequencing Center for Infectious Disease"/>
            <person name="Wu L."/>
            <person name="Ma J."/>
        </authorList>
    </citation>
    <scope>NUCLEOTIDE SEQUENCE [LARGE SCALE GENOMIC DNA]</scope>
    <source>
        <strain evidence="7">JCM 16950</strain>
    </source>
</reference>
<evidence type="ECO:0000256" key="1">
    <source>
        <dbReference type="ARBA" id="ARBA00004418"/>
    </source>
</evidence>
<dbReference type="EMBL" id="BAABAF010000001">
    <property type="protein sequence ID" value="GAA3752195.1"/>
    <property type="molecule type" value="Genomic_DNA"/>
</dbReference>
<feature type="domain" description="SsuA/THI5-like" evidence="5">
    <location>
        <begin position="52"/>
        <end position="223"/>
    </location>
</feature>
<gene>
    <name evidence="6" type="ORF">GCM10022240_01620</name>
</gene>
<proteinExistence type="inferred from homology"/>
<comment type="caution">
    <text evidence="6">The sequence shown here is derived from an EMBL/GenBank/DDBJ whole genome shotgun (WGS) entry which is preliminary data.</text>
</comment>
<dbReference type="RefSeq" id="WP_344779541.1">
    <property type="nucleotide sequence ID" value="NZ_BAABAF010000001.1"/>
</dbReference>
<dbReference type="PANTHER" id="PTHR30024">
    <property type="entry name" value="ALIPHATIC SULFONATES-BINDING PROTEIN-RELATED"/>
    <property type="match status" value="1"/>
</dbReference>
<dbReference type="InterPro" id="IPR015168">
    <property type="entry name" value="SsuA/THI5"/>
</dbReference>
<dbReference type="Gene3D" id="3.40.190.10">
    <property type="entry name" value="Periplasmic binding protein-like II"/>
    <property type="match status" value="2"/>
</dbReference>
<evidence type="ECO:0000256" key="4">
    <source>
        <dbReference type="SAM" id="SignalP"/>
    </source>
</evidence>
<feature type="chain" id="PRO_5047085562" evidence="4">
    <location>
        <begin position="17"/>
        <end position="344"/>
    </location>
</feature>
<keyword evidence="3 4" id="KW-0732">Signal</keyword>
<evidence type="ECO:0000256" key="2">
    <source>
        <dbReference type="ARBA" id="ARBA00010742"/>
    </source>
</evidence>
<name>A0ABP7G0E6_9MICO</name>
<comment type="similarity">
    <text evidence="2">Belongs to the bacterial solute-binding protein SsuA/TauA family.</text>
</comment>
<sequence>MTAVLALAVGVSLAVAGCSSGGGGTNPAASGGTGASGQLHEVNVGIVQLPIFAPLYIAQAKGYFTDAGLKVNLQNVKSGQDAIPLAASGKLDAVAAGFSAGFFSAVQSGLDVKAVASMGVAGPADEKPASALIVSKKEYDSGAITSVAGLKGKKLGALGGGGATSAFYVSLALGQVGLTNKDVTFVNLSSPDIPTGIKTGGIDGAFVSAPFWEQAVADGVAVKLWQTPPGTSGTGVFYGGKFASSKYAQPFFDAMARGAQDLQGDAKYSDENLKIIGDATDQTPEQVKSVPLYDWFPDLHPLPDQLAGMEKVWMEFGALKYDTALDPSTYVDTTFAKNVKVPAS</sequence>
<organism evidence="6 7">
    <name type="scientific">Microbacterium kribbense</name>
    <dbReference type="NCBI Taxonomy" id="433645"/>
    <lineage>
        <taxon>Bacteria</taxon>
        <taxon>Bacillati</taxon>
        <taxon>Actinomycetota</taxon>
        <taxon>Actinomycetes</taxon>
        <taxon>Micrococcales</taxon>
        <taxon>Microbacteriaceae</taxon>
        <taxon>Microbacterium</taxon>
    </lineage>
</organism>
<dbReference type="Proteomes" id="UP001500540">
    <property type="component" value="Unassembled WGS sequence"/>
</dbReference>
<dbReference type="PANTHER" id="PTHR30024:SF47">
    <property type="entry name" value="TAURINE-BINDING PERIPLASMIC PROTEIN"/>
    <property type="match status" value="1"/>
</dbReference>
<dbReference type="Pfam" id="PF09084">
    <property type="entry name" value="NMT1"/>
    <property type="match status" value="1"/>
</dbReference>
<comment type="subcellular location">
    <subcellularLocation>
        <location evidence="1">Periplasm</location>
    </subcellularLocation>
</comment>
<feature type="signal peptide" evidence="4">
    <location>
        <begin position="1"/>
        <end position="16"/>
    </location>
</feature>
<evidence type="ECO:0000313" key="7">
    <source>
        <dbReference type="Proteomes" id="UP001500540"/>
    </source>
</evidence>
<evidence type="ECO:0000259" key="5">
    <source>
        <dbReference type="Pfam" id="PF09084"/>
    </source>
</evidence>
<accession>A0ABP7G0E6</accession>